<evidence type="ECO:0000256" key="5">
    <source>
        <dbReference type="ARBA" id="ARBA00029758"/>
    </source>
</evidence>
<dbReference type="CDD" id="cd00438">
    <property type="entry name" value="cupin_RmlC"/>
    <property type="match status" value="1"/>
</dbReference>
<dbReference type="GO" id="GO:0005829">
    <property type="term" value="C:cytosol"/>
    <property type="evidence" value="ECO:0007669"/>
    <property type="project" value="TreeGrafter"/>
</dbReference>
<evidence type="ECO:0000256" key="8">
    <source>
        <dbReference type="PIRSR" id="PIRSR600888-1"/>
    </source>
</evidence>
<name>A0A1Y0I708_9GAMM</name>
<evidence type="ECO:0000256" key="3">
    <source>
        <dbReference type="ARBA" id="ARBA00012098"/>
    </source>
</evidence>
<dbReference type="EC" id="5.1.3.13" evidence="3"/>
<dbReference type="PANTHER" id="PTHR21047">
    <property type="entry name" value="DTDP-6-DEOXY-D-GLUCOSE-3,5 EPIMERASE"/>
    <property type="match status" value="1"/>
</dbReference>
<proteinExistence type="predicted"/>
<dbReference type="KEGG" id="ome:OLMES_1936"/>
<evidence type="ECO:0000256" key="4">
    <source>
        <dbReference type="ARBA" id="ARBA00019595"/>
    </source>
</evidence>
<accession>A0A1Y0I708</accession>
<evidence type="ECO:0000313" key="10">
    <source>
        <dbReference type="EMBL" id="ARU56010.1"/>
    </source>
</evidence>
<dbReference type="RefSeq" id="WP_087461048.1">
    <property type="nucleotide sequence ID" value="NZ_CP021425.1"/>
</dbReference>
<dbReference type="OrthoDB" id="9800680at2"/>
<evidence type="ECO:0000313" key="11">
    <source>
        <dbReference type="Proteomes" id="UP000196027"/>
    </source>
</evidence>
<dbReference type="InterPro" id="IPR011051">
    <property type="entry name" value="RmlC_Cupin_sf"/>
</dbReference>
<dbReference type="AlphaFoldDB" id="A0A1Y0I708"/>
<feature type="site" description="Participates in a stacking interaction with the thymidine ring of dTDP-4-oxo-6-deoxyglucose" evidence="9">
    <location>
        <position position="139"/>
    </location>
</feature>
<evidence type="ECO:0000256" key="7">
    <source>
        <dbReference type="ARBA" id="ARBA00033311"/>
    </source>
</evidence>
<evidence type="ECO:0000256" key="2">
    <source>
        <dbReference type="ARBA" id="ARBA00001997"/>
    </source>
</evidence>
<feature type="active site" description="Proton donor" evidence="8">
    <location>
        <position position="133"/>
    </location>
</feature>
<comment type="function">
    <text evidence="2">Catalyzes the epimerization of the C3' and C5'positions of dTDP-6-deoxy-D-xylo-4-hexulose, forming dTDP-6-deoxy-L-lyxo-4-hexulose.</text>
</comment>
<dbReference type="Pfam" id="PF00908">
    <property type="entry name" value="dTDP_sugar_isom"/>
    <property type="match status" value="1"/>
</dbReference>
<dbReference type="PANTHER" id="PTHR21047:SF2">
    <property type="entry name" value="THYMIDINE DIPHOSPHO-4-KETO-RHAMNOSE 3,5-EPIMERASE"/>
    <property type="match status" value="1"/>
</dbReference>
<evidence type="ECO:0000256" key="6">
    <source>
        <dbReference type="ARBA" id="ARBA00031424"/>
    </source>
</evidence>
<dbReference type="Gene3D" id="2.60.120.10">
    <property type="entry name" value="Jelly Rolls"/>
    <property type="match status" value="1"/>
</dbReference>
<keyword evidence="11" id="KW-1185">Reference proteome</keyword>
<dbReference type="GO" id="GO:0000271">
    <property type="term" value="P:polysaccharide biosynthetic process"/>
    <property type="evidence" value="ECO:0007669"/>
    <property type="project" value="TreeGrafter"/>
</dbReference>
<dbReference type="GO" id="GO:0019305">
    <property type="term" value="P:dTDP-rhamnose biosynthetic process"/>
    <property type="evidence" value="ECO:0007669"/>
    <property type="project" value="TreeGrafter"/>
</dbReference>
<gene>
    <name evidence="10" type="ORF">OLMES_1936</name>
</gene>
<organism evidence="10 11">
    <name type="scientific">Oleiphilus messinensis</name>
    <dbReference type="NCBI Taxonomy" id="141451"/>
    <lineage>
        <taxon>Bacteria</taxon>
        <taxon>Pseudomonadati</taxon>
        <taxon>Pseudomonadota</taxon>
        <taxon>Gammaproteobacteria</taxon>
        <taxon>Oceanospirillales</taxon>
        <taxon>Oleiphilaceae</taxon>
        <taxon>Oleiphilus</taxon>
    </lineage>
</organism>
<sequence>MKVEETYLKGVFVVETSPLIDTRGSFERFFCDRELDPYLVGEQPINQINYSVNTQKGTIRGIHYQTAPHAETKMVRCVKGRVWDVAVDLRYRSPTFLKWYAIELSPSSHNMVIIPKGVAHGYQTIEEDSHLLYLHTAHYNSDAQAGLAWNDPELKITWPLPSEALSDRDKRHRFISEDFIGVEL</sequence>
<reference evidence="10 11" key="1">
    <citation type="submission" date="2017-05" db="EMBL/GenBank/DDBJ databases">
        <title>Genomic insights into alkan degradation activity of Oleiphilus messinensis.</title>
        <authorList>
            <person name="Kozyavkin S.A."/>
            <person name="Slesarev A.I."/>
            <person name="Golyshin P.N."/>
            <person name="Korzhenkov A."/>
            <person name="Golyshina O.N."/>
            <person name="Toshchakov S.V."/>
        </authorList>
    </citation>
    <scope>NUCLEOTIDE SEQUENCE [LARGE SCALE GENOMIC DNA]</scope>
    <source>
        <strain evidence="10 11">ME102</strain>
    </source>
</reference>
<dbReference type="GO" id="GO:0008830">
    <property type="term" value="F:dTDP-4-dehydrorhamnose 3,5-epimerase activity"/>
    <property type="evidence" value="ECO:0007669"/>
    <property type="project" value="UniProtKB-EC"/>
</dbReference>
<evidence type="ECO:0000256" key="9">
    <source>
        <dbReference type="PIRSR" id="PIRSR600888-3"/>
    </source>
</evidence>
<feature type="active site" description="Proton acceptor" evidence="8">
    <location>
        <position position="63"/>
    </location>
</feature>
<dbReference type="InterPro" id="IPR000888">
    <property type="entry name" value="RmlC-like"/>
</dbReference>
<comment type="catalytic activity">
    <reaction evidence="1">
        <text>dTDP-4-dehydro-6-deoxy-alpha-D-glucose = dTDP-4-dehydro-beta-L-rhamnose</text>
        <dbReference type="Rhea" id="RHEA:16969"/>
        <dbReference type="ChEBI" id="CHEBI:57649"/>
        <dbReference type="ChEBI" id="CHEBI:62830"/>
        <dbReference type="EC" id="5.1.3.13"/>
    </reaction>
</comment>
<protein>
    <recommendedName>
        <fullName evidence="4">dTDP-4-dehydrorhamnose 3,5-epimerase</fullName>
        <ecNumber evidence="3">5.1.3.13</ecNumber>
    </recommendedName>
    <alternativeName>
        <fullName evidence="6">Thymidine diphospho-4-keto-rhamnose 3,5-epimerase</fullName>
    </alternativeName>
    <alternativeName>
        <fullName evidence="5">dTDP-4-keto-6-deoxyglucose 3,5-epimerase</fullName>
    </alternativeName>
    <alternativeName>
        <fullName evidence="7">dTDP-6-deoxy-D-xylo-4-hexulose 3,5-epimerase</fullName>
    </alternativeName>
</protein>
<dbReference type="Proteomes" id="UP000196027">
    <property type="component" value="Chromosome"/>
</dbReference>
<dbReference type="InterPro" id="IPR014710">
    <property type="entry name" value="RmlC-like_jellyroll"/>
</dbReference>
<dbReference type="SUPFAM" id="SSF51182">
    <property type="entry name" value="RmlC-like cupins"/>
    <property type="match status" value="1"/>
</dbReference>
<evidence type="ECO:0000256" key="1">
    <source>
        <dbReference type="ARBA" id="ARBA00001298"/>
    </source>
</evidence>
<dbReference type="EMBL" id="CP021425">
    <property type="protein sequence ID" value="ARU56010.1"/>
    <property type="molecule type" value="Genomic_DNA"/>
</dbReference>